<dbReference type="SUPFAM" id="SSF141571">
    <property type="entry name" value="Pentapeptide repeat-like"/>
    <property type="match status" value="1"/>
</dbReference>
<dbReference type="Gene3D" id="2.160.20.80">
    <property type="entry name" value="E3 ubiquitin-protein ligase SopA"/>
    <property type="match status" value="1"/>
</dbReference>
<evidence type="ECO:0000313" key="2">
    <source>
        <dbReference type="Proteomes" id="UP000293852"/>
    </source>
</evidence>
<evidence type="ECO:0000313" key="1">
    <source>
        <dbReference type="EMBL" id="RZS60205.1"/>
    </source>
</evidence>
<protein>
    <submittedName>
        <fullName evidence="1">Uncharacterized protein YjbI with pentapeptide repeats</fullName>
    </submittedName>
</protein>
<dbReference type="Proteomes" id="UP000293852">
    <property type="component" value="Unassembled WGS sequence"/>
</dbReference>
<dbReference type="AlphaFoldDB" id="A0A4Q7LYC3"/>
<comment type="caution">
    <text evidence="1">The sequence shown here is derived from an EMBL/GenBank/DDBJ whole genome shotgun (WGS) entry which is preliminary data.</text>
</comment>
<keyword evidence="2" id="KW-1185">Reference proteome</keyword>
<reference evidence="1 2" key="1">
    <citation type="submission" date="2019-02" db="EMBL/GenBank/DDBJ databases">
        <title>Sequencing the genomes of 1000 actinobacteria strains.</title>
        <authorList>
            <person name="Klenk H.-P."/>
        </authorList>
    </citation>
    <scope>NUCLEOTIDE SEQUENCE [LARGE SCALE GENOMIC DNA]</scope>
    <source>
        <strain evidence="1 2">DSM 16932</strain>
    </source>
</reference>
<proteinExistence type="predicted"/>
<dbReference type="OrthoDB" id="2579959at2"/>
<name>A0A4Q7LYC3_9MICO</name>
<dbReference type="PANTHER" id="PTHR14136">
    <property type="entry name" value="BTB_POZ DOMAIN-CONTAINING PROTEIN KCTD9"/>
    <property type="match status" value="1"/>
</dbReference>
<organism evidence="1 2">
    <name type="scientific">Xylanimonas ulmi</name>
    <dbReference type="NCBI Taxonomy" id="228973"/>
    <lineage>
        <taxon>Bacteria</taxon>
        <taxon>Bacillati</taxon>
        <taxon>Actinomycetota</taxon>
        <taxon>Actinomycetes</taxon>
        <taxon>Micrococcales</taxon>
        <taxon>Promicromonosporaceae</taxon>
        <taxon>Xylanimonas</taxon>
    </lineage>
</organism>
<dbReference type="PANTHER" id="PTHR14136:SF17">
    <property type="entry name" value="BTB_POZ DOMAIN-CONTAINING PROTEIN KCTD9"/>
    <property type="match status" value="1"/>
</dbReference>
<sequence>MARPRSAPERPSIDPVDLRDLGPGDAAALVADADLEGLAFDGVSTDVVDLAHARLYESRLSGLRADQVDLGNATLVGCVVERADVPVVRGVRGSWRDVTVRNARLGSAELYESTWRGVDVADCRLGYINLRGATLDDLRFTDCVIDELDLVGATATRVAFHGVRVRRLDVQGSTLRHVDLRGAAIEELSGLGSLAGATISPEQLADLAPALAAHLGITVVG</sequence>
<accession>A0A4Q7LYC3</accession>
<dbReference type="EMBL" id="SGWX01000001">
    <property type="protein sequence ID" value="RZS60205.1"/>
    <property type="molecule type" value="Genomic_DNA"/>
</dbReference>
<gene>
    <name evidence="1" type="ORF">EV386_0455</name>
</gene>
<dbReference type="InterPro" id="IPR051082">
    <property type="entry name" value="Pentapeptide-BTB/POZ_domain"/>
</dbReference>
<dbReference type="RefSeq" id="WP_130411929.1">
    <property type="nucleotide sequence ID" value="NZ_SGWX01000001.1"/>
</dbReference>